<dbReference type="InterPro" id="IPR020846">
    <property type="entry name" value="MFS_dom"/>
</dbReference>
<keyword evidence="2 4" id="KW-1133">Transmembrane helix</keyword>
<feature type="transmembrane region" description="Helical" evidence="4">
    <location>
        <begin position="113"/>
        <end position="131"/>
    </location>
</feature>
<dbReference type="STRING" id="582667.SAMN05192568_1012117"/>
<feature type="transmembrane region" description="Helical" evidence="4">
    <location>
        <begin position="229"/>
        <end position="250"/>
    </location>
</feature>
<evidence type="ECO:0000256" key="2">
    <source>
        <dbReference type="ARBA" id="ARBA00022989"/>
    </source>
</evidence>
<evidence type="ECO:0000259" key="5">
    <source>
        <dbReference type="PROSITE" id="PS50850"/>
    </source>
</evidence>
<keyword evidence="7" id="KW-1185">Reference proteome</keyword>
<evidence type="ECO:0000313" key="6">
    <source>
        <dbReference type="EMBL" id="SFL85973.1"/>
    </source>
</evidence>
<dbReference type="PANTHER" id="PTHR42910:SF1">
    <property type="entry name" value="MAJOR FACILITATOR SUPERFAMILY (MFS) PROFILE DOMAIN-CONTAINING PROTEIN"/>
    <property type="match status" value="1"/>
</dbReference>
<feature type="transmembrane region" description="Helical" evidence="4">
    <location>
        <begin position="321"/>
        <end position="343"/>
    </location>
</feature>
<feature type="transmembrane region" description="Helical" evidence="4">
    <location>
        <begin position="166"/>
        <end position="187"/>
    </location>
</feature>
<evidence type="ECO:0000313" key="7">
    <source>
        <dbReference type="Proteomes" id="UP000199048"/>
    </source>
</evidence>
<dbReference type="CDD" id="cd17324">
    <property type="entry name" value="MFS_NepI_like"/>
    <property type="match status" value="1"/>
</dbReference>
<feature type="transmembrane region" description="Helical" evidence="4">
    <location>
        <begin position="295"/>
        <end position="315"/>
    </location>
</feature>
<dbReference type="InterPro" id="IPR036259">
    <property type="entry name" value="MFS_trans_sf"/>
</dbReference>
<feature type="transmembrane region" description="Helical" evidence="4">
    <location>
        <begin position="199"/>
        <end position="217"/>
    </location>
</feature>
<dbReference type="Gene3D" id="1.20.1250.20">
    <property type="entry name" value="MFS general substrate transporter like domains"/>
    <property type="match status" value="1"/>
</dbReference>
<dbReference type="PANTHER" id="PTHR42910">
    <property type="entry name" value="TRANSPORTER SCO4007-RELATED"/>
    <property type="match status" value="1"/>
</dbReference>
<organism evidence="6 7">
    <name type="scientific">Methylobacterium pseudosasicola</name>
    <dbReference type="NCBI Taxonomy" id="582667"/>
    <lineage>
        <taxon>Bacteria</taxon>
        <taxon>Pseudomonadati</taxon>
        <taxon>Pseudomonadota</taxon>
        <taxon>Alphaproteobacteria</taxon>
        <taxon>Hyphomicrobiales</taxon>
        <taxon>Methylobacteriaceae</taxon>
        <taxon>Methylobacterium</taxon>
    </lineage>
</organism>
<name>A0A1I4L575_9HYPH</name>
<feature type="transmembrane region" description="Helical" evidence="4">
    <location>
        <begin position="51"/>
        <end position="71"/>
    </location>
</feature>
<dbReference type="InterPro" id="IPR011701">
    <property type="entry name" value="MFS"/>
</dbReference>
<feature type="transmembrane region" description="Helical" evidence="4">
    <location>
        <begin position="26"/>
        <end position="45"/>
    </location>
</feature>
<evidence type="ECO:0000256" key="1">
    <source>
        <dbReference type="ARBA" id="ARBA00022692"/>
    </source>
</evidence>
<keyword evidence="1 4" id="KW-0812">Transmembrane</keyword>
<sequence length="359" mass="37933">MAPLAGYAMGLIFIVPLSDFVENRRLILCMLAAAMVSAGVASVSVNFIQLFGALFILGSSCSCIQVLVPMAASMAPPEQRGRAVGDIMAGLMLGVVAARPFASFAADMFGWRFVYALGSFAIGLICLLLVLRLPISHPFVTSSSYFTLIKSMWQLVRGEDTLRRRATTAGLVMASFSMFWSTVALHLEACPTAFSQKEIAVFALVGAGGVLATPVAGRLGDRGFTRVGTISAHVMIFISMLIAALAGYLYTFSASVSVISLGLSAIALDVGLTTDHTLGRREINLIRPEARGRMNGLFVGLFFIGGSVGAALSGVTWSLGGWWLTCVSSSAFAALALLVDFAWHSQKSGLLAESHSEPV</sequence>
<dbReference type="Pfam" id="PF07690">
    <property type="entry name" value="MFS_1"/>
    <property type="match status" value="1"/>
</dbReference>
<dbReference type="Proteomes" id="UP000199048">
    <property type="component" value="Unassembled WGS sequence"/>
</dbReference>
<evidence type="ECO:0000256" key="4">
    <source>
        <dbReference type="SAM" id="Phobius"/>
    </source>
</evidence>
<dbReference type="SUPFAM" id="SSF103473">
    <property type="entry name" value="MFS general substrate transporter"/>
    <property type="match status" value="1"/>
</dbReference>
<dbReference type="PROSITE" id="PS50850">
    <property type="entry name" value="MFS"/>
    <property type="match status" value="1"/>
</dbReference>
<gene>
    <name evidence="6" type="ORF">SAMN05192568_1012117</name>
</gene>
<feature type="domain" description="Major facilitator superfamily (MFS) profile" evidence="5">
    <location>
        <begin position="1"/>
        <end position="348"/>
    </location>
</feature>
<reference evidence="7" key="1">
    <citation type="submission" date="2016-10" db="EMBL/GenBank/DDBJ databases">
        <authorList>
            <person name="Varghese N."/>
            <person name="Submissions S."/>
        </authorList>
    </citation>
    <scope>NUCLEOTIDE SEQUENCE [LARGE SCALE GENOMIC DNA]</scope>
    <source>
        <strain evidence="7">BL36</strain>
    </source>
</reference>
<feature type="transmembrane region" description="Helical" evidence="4">
    <location>
        <begin position="83"/>
        <end position="101"/>
    </location>
</feature>
<protein>
    <submittedName>
        <fullName evidence="6">Predicted arabinose efflux permease, MFS family</fullName>
    </submittedName>
</protein>
<dbReference type="AlphaFoldDB" id="A0A1I4L575"/>
<dbReference type="EMBL" id="FOTK01000012">
    <property type="protein sequence ID" value="SFL85973.1"/>
    <property type="molecule type" value="Genomic_DNA"/>
</dbReference>
<keyword evidence="3 4" id="KW-0472">Membrane</keyword>
<evidence type="ECO:0000256" key="3">
    <source>
        <dbReference type="ARBA" id="ARBA00023136"/>
    </source>
</evidence>
<proteinExistence type="predicted"/>
<accession>A0A1I4L575</accession>
<dbReference type="GO" id="GO:0022857">
    <property type="term" value="F:transmembrane transporter activity"/>
    <property type="evidence" value="ECO:0007669"/>
    <property type="project" value="InterPro"/>
</dbReference>